<evidence type="ECO:0000256" key="7">
    <source>
        <dbReference type="SAM" id="Phobius"/>
    </source>
</evidence>
<gene>
    <name evidence="9" type="ORF">GCM10017566_61910</name>
</gene>
<dbReference type="AlphaFoldDB" id="A0A8H9J5V7"/>
<name>A0A8H9J5V7_9PSEU</name>
<reference evidence="9" key="2">
    <citation type="submission" date="2020-09" db="EMBL/GenBank/DDBJ databases">
        <authorList>
            <person name="Sun Q."/>
            <person name="Zhou Y."/>
        </authorList>
    </citation>
    <scope>NUCLEOTIDE SEQUENCE</scope>
    <source>
        <strain evidence="9">CGMCC 4.7679</strain>
    </source>
</reference>
<keyword evidence="10" id="KW-1185">Reference proteome</keyword>
<evidence type="ECO:0000256" key="2">
    <source>
        <dbReference type="ARBA" id="ARBA00022448"/>
    </source>
</evidence>
<evidence type="ECO:0000313" key="9">
    <source>
        <dbReference type="EMBL" id="GHF79350.1"/>
    </source>
</evidence>
<comment type="caution">
    <text evidence="9">The sequence shown here is derived from an EMBL/GenBank/DDBJ whole genome shotgun (WGS) entry which is preliminary data.</text>
</comment>
<dbReference type="SUPFAM" id="SSF103473">
    <property type="entry name" value="MFS general substrate transporter"/>
    <property type="match status" value="1"/>
</dbReference>
<evidence type="ECO:0000256" key="4">
    <source>
        <dbReference type="ARBA" id="ARBA00022692"/>
    </source>
</evidence>
<comment type="subcellular location">
    <subcellularLocation>
        <location evidence="1">Cell membrane</location>
        <topology evidence="1">Multi-pass membrane protein</topology>
    </subcellularLocation>
</comment>
<feature type="domain" description="Major facilitator superfamily (MFS) profile" evidence="8">
    <location>
        <begin position="3"/>
        <end position="423"/>
    </location>
</feature>
<evidence type="ECO:0000313" key="10">
    <source>
        <dbReference type="Proteomes" id="UP000658656"/>
    </source>
</evidence>
<dbReference type="InterPro" id="IPR036259">
    <property type="entry name" value="MFS_trans_sf"/>
</dbReference>
<dbReference type="CDD" id="cd17321">
    <property type="entry name" value="MFS_MMR_MDR_like"/>
    <property type="match status" value="1"/>
</dbReference>
<feature type="transmembrane region" description="Helical" evidence="7">
    <location>
        <begin position="212"/>
        <end position="228"/>
    </location>
</feature>
<protein>
    <submittedName>
        <fullName evidence="9">MFS transporter</fullName>
    </submittedName>
</protein>
<evidence type="ECO:0000259" key="8">
    <source>
        <dbReference type="PROSITE" id="PS50850"/>
    </source>
</evidence>
<evidence type="ECO:0000256" key="1">
    <source>
        <dbReference type="ARBA" id="ARBA00004651"/>
    </source>
</evidence>
<evidence type="ECO:0000256" key="3">
    <source>
        <dbReference type="ARBA" id="ARBA00022475"/>
    </source>
</evidence>
<evidence type="ECO:0000256" key="5">
    <source>
        <dbReference type="ARBA" id="ARBA00022989"/>
    </source>
</evidence>
<dbReference type="GO" id="GO:0005886">
    <property type="term" value="C:plasma membrane"/>
    <property type="evidence" value="ECO:0007669"/>
    <property type="project" value="UniProtKB-SubCell"/>
</dbReference>
<dbReference type="InterPro" id="IPR020846">
    <property type="entry name" value="MFS_dom"/>
</dbReference>
<feature type="transmembrane region" description="Helical" evidence="7">
    <location>
        <begin position="310"/>
        <end position="328"/>
    </location>
</feature>
<dbReference type="Gene3D" id="1.20.1720.10">
    <property type="entry name" value="Multidrug resistance protein D"/>
    <property type="match status" value="1"/>
</dbReference>
<proteinExistence type="predicted"/>
<dbReference type="PANTHER" id="PTHR42718:SF46">
    <property type="entry name" value="BLR6921 PROTEIN"/>
    <property type="match status" value="1"/>
</dbReference>
<dbReference type="PROSITE" id="PS50850">
    <property type="entry name" value="MFS"/>
    <property type="match status" value="1"/>
</dbReference>
<feature type="transmembrane region" description="Helical" evidence="7">
    <location>
        <begin position="68"/>
        <end position="87"/>
    </location>
</feature>
<organism evidence="9 10">
    <name type="scientific">Amycolatopsis bartoniae</name>
    <dbReference type="NCBI Taxonomy" id="941986"/>
    <lineage>
        <taxon>Bacteria</taxon>
        <taxon>Bacillati</taxon>
        <taxon>Actinomycetota</taxon>
        <taxon>Actinomycetes</taxon>
        <taxon>Pseudonocardiales</taxon>
        <taxon>Pseudonocardiaceae</taxon>
        <taxon>Amycolatopsis</taxon>
    </lineage>
</organism>
<keyword evidence="6 7" id="KW-0472">Membrane</keyword>
<feature type="transmembrane region" description="Helical" evidence="7">
    <location>
        <begin position="156"/>
        <end position="174"/>
    </location>
</feature>
<dbReference type="Proteomes" id="UP000658656">
    <property type="component" value="Unassembled WGS sequence"/>
</dbReference>
<feature type="transmembrane region" description="Helical" evidence="7">
    <location>
        <begin position="36"/>
        <end position="56"/>
    </location>
</feature>
<sequence length="437" mass="44368">MRVLAFCCLSQLMIALDVSVVNIALPAIGADLAFSATGLQWVLNAYTIVLAGFLLLGGRAVDVWPARTVLTVGFAVFAGSSLLAGLAPDAGTLVAARALQGLGDAIVAPATLAVLTSAFSGPRERARALGAWAAASSCGAALGLVTGGLLTQFAGWQWVFLVNVPAGLLALVAARRVLPGEARRVRALDVPGAVTASAGLMALVYGTVHHDFRVLGVGSVLLLGFVLVEHRSAAPVLPLRVFRDGRLVLANLVVLLLGCTMVSTWYFVTLQLQRVLGYGPAEAGFAFVPMAVTLVLCSRLAGRFVRVGPVLVLGLLLTGAGAALFALVTPGASYVPHVLVPMVTTAAGIGVAFVAATGAATTGAEAGLAAGLVNTTRQVGAALGLAVLTVVATGGGYRAALFGDAIAAGAGALVALGLSSERRSRLPRAVNWHRRGF</sequence>
<feature type="transmembrane region" description="Helical" evidence="7">
    <location>
        <begin position="280"/>
        <end position="298"/>
    </location>
</feature>
<keyword evidence="3" id="KW-1003">Cell membrane</keyword>
<keyword evidence="2" id="KW-0813">Transport</keyword>
<keyword evidence="5 7" id="KW-1133">Transmembrane helix</keyword>
<evidence type="ECO:0000256" key="6">
    <source>
        <dbReference type="ARBA" id="ARBA00023136"/>
    </source>
</evidence>
<dbReference type="EMBL" id="BNAV01000013">
    <property type="protein sequence ID" value="GHF79350.1"/>
    <property type="molecule type" value="Genomic_DNA"/>
</dbReference>
<dbReference type="PANTHER" id="PTHR42718">
    <property type="entry name" value="MAJOR FACILITATOR SUPERFAMILY MULTIDRUG TRANSPORTER MFSC"/>
    <property type="match status" value="1"/>
</dbReference>
<reference evidence="9" key="1">
    <citation type="journal article" date="2014" name="Int. J. Syst. Evol. Microbiol.">
        <title>Complete genome sequence of Corynebacterium casei LMG S-19264T (=DSM 44701T), isolated from a smear-ripened cheese.</title>
        <authorList>
            <consortium name="US DOE Joint Genome Institute (JGI-PGF)"/>
            <person name="Walter F."/>
            <person name="Albersmeier A."/>
            <person name="Kalinowski J."/>
            <person name="Ruckert C."/>
        </authorList>
    </citation>
    <scope>NUCLEOTIDE SEQUENCE</scope>
    <source>
        <strain evidence="9">CGMCC 4.7679</strain>
    </source>
</reference>
<feature type="transmembrane region" description="Helical" evidence="7">
    <location>
        <begin position="131"/>
        <end position="150"/>
    </location>
</feature>
<feature type="transmembrane region" description="Helical" evidence="7">
    <location>
        <begin position="397"/>
        <end position="418"/>
    </location>
</feature>
<keyword evidence="4 7" id="KW-0812">Transmembrane</keyword>
<accession>A0A8H9J5V7</accession>
<dbReference type="InterPro" id="IPR011701">
    <property type="entry name" value="MFS"/>
</dbReference>
<dbReference type="OrthoDB" id="4325372at2"/>
<dbReference type="GO" id="GO:0022857">
    <property type="term" value="F:transmembrane transporter activity"/>
    <property type="evidence" value="ECO:0007669"/>
    <property type="project" value="InterPro"/>
</dbReference>
<dbReference type="Pfam" id="PF07690">
    <property type="entry name" value="MFS_1"/>
    <property type="match status" value="1"/>
</dbReference>
<dbReference type="Gene3D" id="1.20.1250.20">
    <property type="entry name" value="MFS general substrate transporter like domains"/>
    <property type="match status" value="1"/>
</dbReference>
<feature type="transmembrane region" description="Helical" evidence="7">
    <location>
        <begin position="368"/>
        <end position="391"/>
    </location>
</feature>
<feature type="transmembrane region" description="Helical" evidence="7">
    <location>
        <begin position="99"/>
        <end position="119"/>
    </location>
</feature>
<feature type="transmembrane region" description="Helical" evidence="7">
    <location>
        <begin position="186"/>
        <end position="206"/>
    </location>
</feature>
<dbReference type="RefSeq" id="WP_145932618.1">
    <property type="nucleotide sequence ID" value="NZ_BNAV01000013.1"/>
</dbReference>
<feature type="transmembrane region" description="Helical" evidence="7">
    <location>
        <begin position="248"/>
        <end position="268"/>
    </location>
</feature>